<proteinExistence type="predicted"/>
<dbReference type="Proteomes" id="UP000600774">
    <property type="component" value="Unassembled WGS sequence"/>
</dbReference>
<name>A0A832SEA1_9EURY</name>
<protein>
    <submittedName>
        <fullName evidence="1">Uncharacterized protein</fullName>
    </submittedName>
</protein>
<dbReference type="RefSeq" id="WP_157860144.1">
    <property type="nucleotide sequence ID" value="NZ_DUJU01000059.1"/>
</dbReference>
<dbReference type="GeneID" id="43446041"/>
<evidence type="ECO:0000313" key="1">
    <source>
        <dbReference type="EMBL" id="HIH93496.1"/>
    </source>
</evidence>
<reference evidence="1" key="1">
    <citation type="journal article" date="2020" name="bioRxiv">
        <title>A rank-normalized archaeal taxonomy based on genome phylogeny resolves widespread incomplete and uneven classifications.</title>
        <authorList>
            <person name="Rinke C."/>
            <person name="Chuvochina M."/>
            <person name="Mussig A.J."/>
            <person name="Chaumeil P.-A."/>
            <person name="Waite D.W."/>
            <person name="Whitman W.B."/>
            <person name="Parks D.H."/>
            <person name="Hugenholtz P."/>
        </authorList>
    </citation>
    <scope>NUCLEOTIDE SEQUENCE</scope>
    <source>
        <strain evidence="1">UBA8876</strain>
    </source>
</reference>
<accession>A0A832SEA1</accession>
<gene>
    <name evidence="1" type="ORF">HA338_05480</name>
</gene>
<dbReference type="AlphaFoldDB" id="A0A832SEA1"/>
<organism evidence="1 2">
    <name type="scientific">Methanosarcina acetivorans</name>
    <dbReference type="NCBI Taxonomy" id="2214"/>
    <lineage>
        <taxon>Archaea</taxon>
        <taxon>Methanobacteriati</taxon>
        <taxon>Methanobacteriota</taxon>
        <taxon>Stenosarchaea group</taxon>
        <taxon>Methanomicrobia</taxon>
        <taxon>Methanosarcinales</taxon>
        <taxon>Methanosarcinaceae</taxon>
        <taxon>Methanosarcina</taxon>
    </lineage>
</organism>
<sequence>MQDYNIKTADNKRFVQATDDITAYLKEIALMEAFREDAKDLLILTGHSYWRRDY</sequence>
<dbReference type="EMBL" id="DUJU01000059">
    <property type="protein sequence ID" value="HIH93496.1"/>
    <property type="molecule type" value="Genomic_DNA"/>
</dbReference>
<comment type="caution">
    <text evidence="1">The sequence shown here is derived from an EMBL/GenBank/DDBJ whole genome shotgun (WGS) entry which is preliminary data.</text>
</comment>
<evidence type="ECO:0000313" key="2">
    <source>
        <dbReference type="Proteomes" id="UP000600774"/>
    </source>
</evidence>